<dbReference type="STRING" id="687842.ASU31_19310"/>
<keyword evidence="2" id="KW-1185">Reference proteome</keyword>
<dbReference type="EMBL" id="LMZQ01000018">
    <property type="protein sequence ID" value="KRT14444.1"/>
    <property type="molecule type" value="Genomic_DNA"/>
</dbReference>
<proteinExistence type="predicted"/>
<sequence>MLNKAWLRLFRFLRKDLEHTHLKYHNHMMIRNQRYLVFQYLEKYRTVTDSNDTIVRVKKGEITG</sequence>
<reference evidence="1 2" key="1">
    <citation type="submission" date="2015-11" db="EMBL/GenBank/DDBJ databases">
        <title>Sequence of Pedobacter ginsenosidimutans.</title>
        <authorList>
            <person name="Carson E."/>
            <person name="Keyser V."/>
            <person name="Newman J."/>
            <person name="Miller J."/>
        </authorList>
    </citation>
    <scope>NUCLEOTIDE SEQUENCE [LARGE SCALE GENOMIC DNA]</scope>
    <source>
        <strain evidence="1 2">KACC 14530</strain>
    </source>
</reference>
<accession>A0A0T5VKN8</accession>
<evidence type="ECO:0000313" key="2">
    <source>
        <dbReference type="Proteomes" id="UP000051950"/>
    </source>
</evidence>
<dbReference type="Proteomes" id="UP000051950">
    <property type="component" value="Unassembled WGS sequence"/>
</dbReference>
<comment type="caution">
    <text evidence="1">The sequence shown here is derived from an EMBL/GenBank/DDBJ whole genome shotgun (WGS) entry which is preliminary data.</text>
</comment>
<gene>
    <name evidence="1" type="ORF">ASU31_19310</name>
</gene>
<organism evidence="1 2">
    <name type="scientific">Pedobacter ginsenosidimutans</name>
    <dbReference type="NCBI Taxonomy" id="687842"/>
    <lineage>
        <taxon>Bacteria</taxon>
        <taxon>Pseudomonadati</taxon>
        <taxon>Bacteroidota</taxon>
        <taxon>Sphingobacteriia</taxon>
        <taxon>Sphingobacteriales</taxon>
        <taxon>Sphingobacteriaceae</taxon>
        <taxon>Pedobacter</taxon>
    </lineage>
</organism>
<protein>
    <submittedName>
        <fullName evidence="1">Uncharacterized protein</fullName>
    </submittedName>
</protein>
<dbReference type="AlphaFoldDB" id="A0A0T5VKN8"/>
<evidence type="ECO:0000313" key="1">
    <source>
        <dbReference type="EMBL" id="KRT14444.1"/>
    </source>
</evidence>
<name>A0A0T5VKN8_9SPHI</name>